<dbReference type="SUPFAM" id="SSF55811">
    <property type="entry name" value="Nudix"/>
    <property type="match status" value="1"/>
</dbReference>
<evidence type="ECO:0000256" key="6">
    <source>
        <dbReference type="ARBA" id="ARBA00023211"/>
    </source>
</evidence>
<keyword evidence="4" id="KW-0378">Hydrolase</keyword>
<evidence type="ECO:0000256" key="5">
    <source>
        <dbReference type="ARBA" id="ARBA00022842"/>
    </source>
</evidence>
<dbReference type="InterPro" id="IPR039121">
    <property type="entry name" value="NUDT19"/>
</dbReference>
<comment type="caution">
    <text evidence="8">The sequence shown here is derived from an EMBL/GenBank/DDBJ whole genome shotgun (WGS) entry which is preliminary data.</text>
</comment>
<keyword evidence="5" id="KW-0460">Magnesium</keyword>
<protein>
    <submittedName>
        <fullName evidence="8">8-oxo-dGTP pyrophosphatase MutT (NUDIX family)</fullName>
    </submittedName>
</protein>
<organism evidence="8 9">
    <name type="scientific">Leucobacter aridicollis</name>
    <dbReference type="NCBI Taxonomy" id="283878"/>
    <lineage>
        <taxon>Bacteria</taxon>
        <taxon>Bacillati</taxon>
        <taxon>Actinomycetota</taxon>
        <taxon>Actinomycetes</taxon>
        <taxon>Micrococcales</taxon>
        <taxon>Microbacteriaceae</taxon>
        <taxon>Leucobacter</taxon>
    </lineage>
</organism>
<feature type="domain" description="Nudix hydrolase" evidence="7">
    <location>
        <begin position="19"/>
        <end position="204"/>
    </location>
</feature>
<evidence type="ECO:0000259" key="7">
    <source>
        <dbReference type="PROSITE" id="PS51462"/>
    </source>
</evidence>
<evidence type="ECO:0000256" key="3">
    <source>
        <dbReference type="ARBA" id="ARBA00022723"/>
    </source>
</evidence>
<accession>A0A852R4D7</accession>
<evidence type="ECO:0000313" key="8">
    <source>
        <dbReference type="EMBL" id="NYD27607.1"/>
    </source>
</evidence>
<sequence>MAFEADGQGAAEGPRPPVVPRRSASLLLVRDDPLRVLMLRRGSTRGAFPSALVFPGGVLEVEDGAAAVAHGHAAGDESAALRATAIRETWEEVGVLLARDPSERLLTGPQVPTPEAAGAAGLGGVLGAAAARLALDDVVPFGRWITPVEGKRRFDTDFFIARAPDEQEPTADGVEAVALRWVEPAEVPSLTSEMLLLPTLMNLRRLGSFGSVAEAVEASPRLPRIAVTPTVGFDGAGNPVVRIPAEAGYGVTEFRPRDQGHFQFER</sequence>
<dbReference type="RefSeq" id="WP_185987463.1">
    <property type="nucleotide sequence ID" value="NZ_BAAALZ010000001.1"/>
</dbReference>
<dbReference type="PANTHER" id="PTHR12318:SF0">
    <property type="entry name" value="ACYL-COENZYME A DIPHOSPHATASE NUDT19"/>
    <property type="match status" value="1"/>
</dbReference>
<gene>
    <name evidence="8" type="ORF">BJ960_002410</name>
</gene>
<dbReference type="GO" id="GO:0046872">
    <property type="term" value="F:metal ion binding"/>
    <property type="evidence" value="ECO:0007669"/>
    <property type="project" value="UniProtKB-KW"/>
</dbReference>
<proteinExistence type="predicted"/>
<dbReference type="GO" id="GO:0016818">
    <property type="term" value="F:hydrolase activity, acting on acid anhydrides, in phosphorus-containing anhydrides"/>
    <property type="evidence" value="ECO:0007669"/>
    <property type="project" value="InterPro"/>
</dbReference>
<evidence type="ECO:0000256" key="1">
    <source>
        <dbReference type="ARBA" id="ARBA00001936"/>
    </source>
</evidence>
<dbReference type="AlphaFoldDB" id="A0A852R4D7"/>
<evidence type="ECO:0000256" key="4">
    <source>
        <dbReference type="ARBA" id="ARBA00022801"/>
    </source>
</evidence>
<keyword evidence="9" id="KW-1185">Reference proteome</keyword>
<comment type="cofactor">
    <cofactor evidence="2">
        <name>Mg(2+)</name>
        <dbReference type="ChEBI" id="CHEBI:18420"/>
    </cofactor>
</comment>
<dbReference type="Gene3D" id="3.90.79.10">
    <property type="entry name" value="Nucleoside Triphosphate Pyrophosphohydrolase"/>
    <property type="match status" value="1"/>
</dbReference>
<reference evidence="8 9" key="1">
    <citation type="submission" date="2020-07" db="EMBL/GenBank/DDBJ databases">
        <title>Sequencing the genomes of 1000 actinobacteria strains.</title>
        <authorList>
            <person name="Klenk H.-P."/>
        </authorList>
    </citation>
    <scope>NUCLEOTIDE SEQUENCE [LARGE SCALE GENOMIC DNA]</scope>
    <source>
        <strain evidence="8 9">DSM 17380</strain>
    </source>
</reference>
<keyword evidence="6" id="KW-0464">Manganese</keyword>
<keyword evidence="3" id="KW-0479">Metal-binding</keyword>
<comment type="cofactor">
    <cofactor evidence="1">
        <name>Mn(2+)</name>
        <dbReference type="ChEBI" id="CHEBI:29035"/>
    </cofactor>
</comment>
<dbReference type="CDD" id="cd18870">
    <property type="entry name" value="NUDIX_AcylCoAdiphos_Nudt19"/>
    <property type="match status" value="1"/>
</dbReference>
<dbReference type="PROSITE" id="PS51462">
    <property type="entry name" value="NUDIX"/>
    <property type="match status" value="1"/>
</dbReference>
<dbReference type="PANTHER" id="PTHR12318">
    <property type="entry name" value="TESTOSTERONE-REGULATED PROTEIN RP2"/>
    <property type="match status" value="1"/>
</dbReference>
<dbReference type="InterPro" id="IPR000086">
    <property type="entry name" value="NUDIX_hydrolase_dom"/>
</dbReference>
<dbReference type="InterPro" id="IPR015797">
    <property type="entry name" value="NUDIX_hydrolase-like_dom_sf"/>
</dbReference>
<dbReference type="EMBL" id="JACCBD010000001">
    <property type="protein sequence ID" value="NYD27607.1"/>
    <property type="molecule type" value="Genomic_DNA"/>
</dbReference>
<name>A0A852R4D7_9MICO</name>
<dbReference type="Proteomes" id="UP000586095">
    <property type="component" value="Unassembled WGS sequence"/>
</dbReference>
<evidence type="ECO:0000256" key="2">
    <source>
        <dbReference type="ARBA" id="ARBA00001946"/>
    </source>
</evidence>
<evidence type="ECO:0000313" key="9">
    <source>
        <dbReference type="Proteomes" id="UP000586095"/>
    </source>
</evidence>